<name>V4RF27_9HYPH</name>
<dbReference type="Pfam" id="PF00149">
    <property type="entry name" value="Metallophos"/>
    <property type="match status" value="1"/>
</dbReference>
<dbReference type="PROSITE" id="PS51318">
    <property type="entry name" value="TAT"/>
    <property type="match status" value="1"/>
</dbReference>
<feature type="binding site" evidence="6">
    <location>
        <position position="89"/>
    </location>
    <ligand>
        <name>Fe cation</name>
        <dbReference type="ChEBI" id="CHEBI:24875"/>
        <label>1</label>
    </ligand>
</feature>
<evidence type="ECO:0000256" key="3">
    <source>
        <dbReference type="ARBA" id="ARBA00022729"/>
    </source>
</evidence>
<proteinExistence type="predicted"/>
<keyword evidence="4 5" id="KW-0378">Hydrolase</keyword>
<dbReference type="CDD" id="cd07378">
    <property type="entry name" value="MPP_ACP5"/>
    <property type="match status" value="1"/>
</dbReference>
<evidence type="ECO:0000256" key="1">
    <source>
        <dbReference type="ARBA" id="ARBA00000032"/>
    </source>
</evidence>
<dbReference type="EMBL" id="AWXZ01000036">
    <property type="protein sequence ID" value="ESR23969.1"/>
    <property type="molecule type" value="Genomic_DNA"/>
</dbReference>
<keyword evidence="10" id="KW-1185">Reference proteome</keyword>
<comment type="catalytic activity">
    <reaction evidence="1 5">
        <text>a phosphate monoester + H2O = an alcohol + phosphate</text>
        <dbReference type="Rhea" id="RHEA:15017"/>
        <dbReference type="ChEBI" id="CHEBI:15377"/>
        <dbReference type="ChEBI" id="CHEBI:30879"/>
        <dbReference type="ChEBI" id="CHEBI:43474"/>
        <dbReference type="ChEBI" id="CHEBI:67140"/>
        <dbReference type="EC" id="3.1.3.2"/>
    </reaction>
</comment>
<evidence type="ECO:0000256" key="2">
    <source>
        <dbReference type="ARBA" id="ARBA00012646"/>
    </source>
</evidence>
<dbReference type="GO" id="GO:0046872">
    <property type="term" value="F:metal ion binding"/>
    <property type="evidence" value="ECO:0007669"/>
    <property type="project" value="UniProtKB-KW"/>
</dbReference>
<dbReference type="PANTHER" id="PTHR10161:SF14">
    <property type="entry name" value="TARTRATE-RESISTANT ACID PHOSPHATASE TYPE 5"/>
    <property type="match status" value="1"/>
</dbReference>
<feature type="binding site" evidence="6">
    <location>
        <position position="250"/>
    </location>
    <ligand>
        <name>Fe cation</name>
        <dbReference type="ChEBI" id="CHEBI:24875"/>
        <label>1</label>
    </ligand>
</feature>
<dbReference type="SUPFAM" id="SSF56300">
    <property type="entry name" value="Metallo-dependent phosphatases"/>
    <property type="match status" value="1"/>
</dbReference>
<evidence type="ECO:0000313" key="9">
    <source>
        <dbReference type="EMBL" id="ESR23969.1"/>
    </source>
</evidence>
<dbReference type="InterPro" id="IPR024927">
    <property type="entry name" value="Acid_PPase"/>
</dbReference>
<protein>
    <recommendedName>
        <fullName evidence="2 5">acid phosphatase</fullName>
        <ecNumber evidence="2 5">3.1.3.2</ecNumber>
    </recommendedName>
</protein>
<evidence type="ECO:0000256" key="5">
    <source>
        <dbReference type="PIRNR" id="PIRNR000898"/>
    </source>
</evidence>
<dbReference type="Proteomes" id="UP000017819">
    <property type="component" value="Unassembled WGS sequence"/>
</dbReference>
<evidence type="ECO:0000256" key="4">
    <source>
        <dbReference type="ARBA" id="ARBA00022801"/>
    </source>
</evidence>
<keyword evidence="6" id="KW-0479">Metal-binding</keyword>
<evidence type="ECO:0000256" key="7">
    <source>
        <dbReference type="SAM" id="SignalP"/>
    </source>
</evidence>
<comment type="caution">
    <text evidence="9">The sequence shown here is derived from an EMBL/GenBank/DDBJ whole genome shotgun (WGS) entry which is preliminary data.</text>
</comment>
<feature type="chain" id="PRO_5004728491" description="acid phosphatase" evidence="7">
    <location>
        <begin position="41"/>
        <end position="318"/>
    </location>
</feature>
<dbReference type="PANTHER" id="PTHR10161">
    <property type="entry name" value="TARTRATE-RESISTANT ACID PHOSPHATASE TYPE 5"/>
    <property type="match status" value="1"/>
</dbReference>
<feature type="binding site" evidence="6">
    <location>
        <position position="124"/>
    </location>
    <ligand>
        <name>Fe cation</name>
        <dbReference type="ChEBI" id="CHEBI:24875"/>
        <label>2</label>
    </ligand>
</feature>
<evidence type="ECO:0000256" key="6">
    <source>
        <dbReference type="PIRSR" id="PIRSR000898-1"/>
    </source>
</evidence>
<feature type="binding site" evidence="6">
    <location>
        <position position="86"/>
    </location>
    <ligand>
        <name>Fe cation</name>
        <dbReference type="ChEBI" id="CHEBI:24875"/>
        <label>2</label>
    </ligand>
</feature>
<dbReference type="InterPro" id="IPR051558">
    <property type="entry name" value="Metallophosphoesterase_PAP"/>
</dbReference>
<reference evidence="9 10" key="1">
    <citation type="journal article" date="2014" name="Genome Announc.">
        <title>Draft Genome Sequence of Lutibaculum baratangense Strain AMV1T, Isolated from a Mud Volcano in Andamans, India.</title>
        <authorList>
            <person name="Singh A."/>
            <person name="Sreenivas A."/>
            <person name="Sathyanarayana Reddy G."/>
            <person name="Pinnaka A.K."/>
            <person name="Shivaji S."/>
        </authorList>
    </citation>
    <scope>NUCLEOTIDE SEQUENCE [LARGE SCALE GENOMIC DNA]</scope>
    <source>
        <strain evidence="9 10">AMV1</strain>
    </source>
</reference>
<feature type="binding site" evidence="6">
    <location>
        <position position="213"/>
    </location>
    <ligand>
        <name>Fe cation</name>
        <dbReference type="ChEBI" id="CHEBI:24875"/>
        <label>2</label>
    </ligand>
</feature>
<feature type="binding site" evidence="6">
    <location>
        <position position="86"/>
    </location>
    <ligand>
        <name>Fe cation</name>
        <dbReference type="ChEBI" id="CHEBI:24875"/>
        <label>1</label>
    </ligand>
</feature>
<dbReference type="AlphaFoldDB" id="V4RF27"/>
<feature type="domain" description="Calcineurin-like phosphoesterase" evidence="8">
    <location>
        <begin position="46"/>
        <end position="251"/>
    </location>
</feature>
<feature type="binding site" evidence="6">
    <location>
        <position position="52"/>
    </location>
    <ligand>
        <name>Fe cation</name>
        <dbReference type="ChEBI" id="CHEBI:24875"/>
        <label>1</label>
    </ligand>
</feature>
<dbReference type="GO" id="GO:0003993">
    <property type="term" value="F:acid phosphatase activity"/>
    <property type="evidence" value="ECO:0007669"/>
    <property type="project" value="UniProtKB-UniRule"/>
</dbReference>
<dbReference type="InterPro" id="IPR006311">
    <property type="entry name" value="TAT_signal"/>
</dbReference>
<organism evidence="9 10">
    <name type="scientific">Lutibaculum baratangense AMV1</name>
    <dbReference type="NCBI Taxonomy" id="631454"/>
    <lineage>
        <taxon>Bacteria</taxon>
        <taxon>Pseudomonadati</taxon>
        <taxon>Pseudomonadota</taxon>
        <taxon>Alphaproteobacteria</taxon>
        <taxon>Hyphomicrobiales</taxon>
        <taxon>Tepidamorphaceae</taxon>
        <taxon>Lutibaculum</taxon>
    </lineage>
</organism>
<feature type="signal peptide" evidence="7">
    <location>
        <begin position="1"/>
        <end position="40"/>
    </location>
</feature>
<dbReference type="InterPro" id="IPR029052">
    <property type="entry name" value="Metallo-depent_PP-like"/>
</dbReference>
<gene>
    <name evidence="9" type="ORF">N177_2738</name>
</gene>
<dbReference type="eggNOG" id="COG1409">
    <property type="taxonomic scope" value="Bacteria"/>
</dbReference>
<feature type="binding site" evidence="6">
    <location>
        <position position="248"/>
    </location>
    <ligand>
        <name>Fe cation</name>
        <dbReference type="ChEBI" id="CHEBI:24875"/>
        <label>2</label>
    </ligand>
</feature>
<comment type="cofactor">
    <cofactor evidence="6">
        <name>Fe cation</name>
        <dbReference type="ChEBI" id="CHEBI:24875"/>
    </cofactor>
    <text evidence="6">Binds 2 iron ions per subunit.</text>
</comment>
<dbReference type="PATRIC" id="fig|631454.5.peg.2703"/>
<dbReference type="PIRSF" id="PIRSF000898">
    <property type="entry name" value="Acid_Ptase_5"/>
    <property type="match status" value="1"/>
</dbReference>
<accession>V4RF27</accession>
<dbReference type="Gene3D" id="3.60.21.10">
    <property type="match status" value="1"/>
</dbReference>
<evidence type="ECO:0000259" key="8">
    <source>
        <dbReference type="Pfam" id="PF00149"/>
    </source>
</evidence>
<dbReference type="EC" id="3.1.3.2" evidence="2 5"/>
<dbReference type="STRING" id="631454.N177_2738"/>
<sequence>MHRSGREGSWTTTTFTRRSLLALAATALAAPLLRAVPAAAGDDALVFLVIGDWGDPAHASDLRRVARGMARTAEKLAPAFVVSVGDNFYPGGVRDTDDPLWREMFEDMFDAAALGCPWYPVLGNHDHKGNPEAEILYSASSRRWRMPARYYRHTATTPQGAALELFFLDTNALVRLNEFQKWVRYPQTLREQVRWLEEGLKTSPANWKVVVGHHPLHSGGFHGGEATLQKILEPLLVRYRVQAYINGHDHHLERIERDGVNYVTCGSGSEARPVPTSRDGHFLAARLGFASILIGERMEIRFHDADGAVLHRAYVHRR</sequence>
<dbReference type="InterPro" id="IPR004843">
    <property type="entry name" value="Calcineurin-like_PHP"/>
</dbReference>
<keyword evidence="5 6" id="KW-0408">Iron</keyword>
<keyword evidence="3 7" id="KW-0732">Signal</keyword>
<evidence type="ECO:0000313" key="10">
    <source>
        <dbReference type="Proteomes" id="UP000017819"/>
    </source>
</evidence>